<organism evidence="1 2">
    <name type="scientific">Rhodopirellula islandica</name>
    <dbReference type="NCBI Taxonomy" id="595434"/>
    <lineage>
        <taxon>Bacteria</taxon>
        <taxon>Pseudomonadati</taxon>
        <taxon>Planctomycetota</taxon>
        <taxon>Planctomycetia</taxon>
        <taxon>Pirellulales</taxon>
        <taxon>Pirellulaceae</taxon>
        <taxon>Rhodopirellula</taxon>
    </lineage>
</organism>
<proteinExistence type="predicted"/>
<protein>
    <submittedName>
        <fullName evidence="1">Uncharacterized protein</fullName>
    </submittedName>
</protein>
<dbReference type="PATRIC" id="fig|595434.4.peg.98"/>
<gene>
    <name evidence="1" type="ORF">RISK_000104</name>
</gene>
<dbReference type="EMBL" id="LECT01000001">
    <property type="protein sequence ID" value="KLU07925.1"/>
    <property type="molecule type" value="Genomic_DNA"/>
</dbReference>
<name>A0A0J1BN95_RHOIS</name>
<dbReference type="AlphaFoldDB" id="A0A0J1BN95"/>
<comment type="caution">
    <text evidence="1">The sequence shown here is derived from an EMBL/GenBank/DDBJ whole genome shotgun (WGS) entry which is preliminary data.</text>
</comment>
<evidence type="ECO:0000313" key="1">
    <source>
        <dbReference type="EMBL" id="KLU07925.1"/>
    </source>
</evidence>
<dbReference type="STRING" id="595434.RISK_000104"/>
<reference evidence="1" key="1">
    <citation type="submission" date="2015-05" db="EMBL/GenBank/DDBJ databases">
        <title>Permanent draft genome of Rhodopirellula islandicus K833.</title>
        <authorList>
            <person name="Kizina J."/>
            <person name="Richter M."/>
            <person name="Glockner F.O."/>
            <person name="Harder J."/>
        </authorList>
    </citation>
    <scope>NUCLEOTIDE SEQUENCE [LARGE SCALE GENOMIC DNA]</scope>
    <source>
        <strain evidence="1">K833</strain>
    </source>
</reference>
<dbReference type="Proteomes" id="UP000036367">
    <property type="component" value="Unassembled WGS sequence"/>
</dbReference>
<evidence type="ECO:0000313" key="2">
    <source>
        <dbReference type="Proteomes" id="UP000036367"/>
    </source>
</evidence>
<accession>A0A0J1BN95</accession>
<keyword evidence="2" id="KW-1185">Reference proteome</keyword>
<sequence>MAGEKSRPMKEQSNECSRTQVPMFRGDSLSKVLGLLDIDAFFIGWLAFESEGGGL</sequence>